<accession>A0AAC9JPK2</accession>
<dbReference type="Proteomes" id="UP000182703">
    <property type="component" value="Chromosome"/>
</dbReference>
<keyword evidence="2" id="KW-1185">Reference proteome</keyword>
<dbReference type="KEGG" id="cdq:BOQ54_05455"/>
<name>A0AAC9JPK2_9HYPH</name>
<dbReference type="EMBL" id="CP018095">
    <property type="protein sequence ID" value="APF36841.1"/>
    <property type="molecule type" value="Genomic_DNA"/>
</dbReference>
<reference evidence="1 2" key="1">
    <citation type="submission" date="2016-11" db="EMBL/GenBank/DDBJ databases">
        <title>Complete genome sequence of the aerobically denitrifying bacterium Chelatococcus daeguensis TAD1.</title>
        <authorList>
            <person name="Yang Y."/>
            <person name="Huang S."/>
            <person name="Lin E."/>
        </authorList>
    </citation>
    <scope>NUCLEOTIDE SEQUENCE [LARGE SCALE GENOMIC DNA]</scope>
    <source>
        <strain evidence="1 2">TAD1</strain>
    </source>
</reference>
<evidence type="ECO:0000313" key="2">
    <source>
        <dbReference type="Proteomes" id="UP000182703"/>
    </source>
</evidence>
<dbReference type="AlphaFoldDB" id="A0AAC9JPK2"/>
<organism evidence="1 2">
    <name type="scientific">Chelatococcus daeguensis</name>
    <dbReference type="NCBI Taxonomy" id="444444"/>
    <lineage>
        <taxon>Bacteria</taxon>
        <taxon>Pseudomonadati</taxon>
        <taxon>Pseudomonadota</taxon>
        <taxon>Alphaproteobacteria</taxon>
        <taxon>Hyphomicrobiales</taxon>
        <taxon>Chelatococcaceae</taxon>
        <taxon>Chelatococcus</taxon>
    </lineage>
</organism>
<gene>
    <name evidence="1" type="ORF">BOQ54_05455</name>
</gene>
<protein>
    <submittedName>
        <fullName evidence="1">Uncharacterized protein</fullName>
    </submittedName>
</protein>
<sequence length="122" mass="13392">MSADQRVLFRCRCLPVTGRNMIDLSVRFRMSYRIQPNGQGSFIGNIGQNDFMGTLKQLQQMMQLVKLLQQLQQFLGQGQSPCCGNGQGQKQPPCCGNDQGYGDLRLTGLTAHFGLSGTSGAF</sequence>
<evidence type="ECO:0000313" key="1">
    <source>
        <dbReference type="EMBL" id="APF36841.1"/>
    </source>
</evidence>
<proteinExistence type="predicted"/>